<dbReference type="RefSeq" id="WP_184698112.1">
    <property type="nucleotide sequence ID" value="NZ_JACHJN010000014.1"/>
</dbReference>
<accession>A0A841CS90</accession>
<evidence type="ECO:0000313" key="2">
    <source>
        <dbReference type="EMBL" id="MBB5960169.1"/>
    </source>
</evidence>
<reference evidence="2 3" key="1">
    <citation type="submission" date="2020-08" db="EMBL/GenBank/DDBJ databases">
        <title>Genomic Encyclopedia of Type Strains, Phase III (KMG-III): the genomes of soil and plant-associated and newly described type strains.</title>
        <authorList>
            <person name="Whitman W."/>
        </authorList>
    </citation>
    <scope>NUCLEOTIDE SEQUENCE [LARGE SCALE GENOMIC DNA]</scope>
    <source>
        <strain evidence="2 3">CECT 8640</strain>
    </source>
</reference>
<keyword evidence="1" id="KW-1133">Transmembrane helix</keyword>
<feature type="transmembrane region" description="Helical" evidence="1">
    <location>
        <begin position="29"/>
        <end position="49"/>
    </location>
</feature>
<keyword evidence="1" id="KW-0812">Transmembrane</keyword>
<name>A0A841CS90_9PSEU</name>
<dbReference type="Proteomes" id="UP000547510">
    <property type="component" value="Unassembled WGS sequence"/>
</dbReference>
<sequence>MPPEELRNRFHLKVYPRRNKFFRGWWDKWLRVVVVAAVLVAALPGYLAVDWLSARLSCRDGAPSGDIWSAGGECVGVSSGPYAFGLDAFGPVLAKIAEQNANAGKAGCQPGAAPVTVAVLSTLTSPNGGGRTLHEIEGYAAAQARANGVGCIHPLLLKVAHMGATQQAATRVAEILRDDPSVVGVVGMGLSDQRSADAADVLGAPGQPMPMVGALITAEGFDADGSADDRPDYSTCDESANYDNGIGEGYFYRVAHRNSKQIRLLGDFLKTGPDFIVTPNDKRDPYTCTALPFVRRLGERPEVKFDPTDPATVSLAAQRICGRPGSVTAFYIARSRDLGRFLRSIDEQYRNGLCEATSITVASTSDAVRMRVPEVDPELEGARGQALRSTVFRDGTLRLVYTPLADADSLRGSNTEFSTLEDLFEAAGFDLRHLDGGWAINAYDALYTMSEAVRTLSVNSEVTRSVLNSAISGFAAGSGRLGAGGRIEFDNSGNRTGDPVAVQLCPPREGDRPVTVRVDAQSSPASTHCR</sequence>
<organism evidence="2 3">
    <name type="scientific">Saccharothrix tamanrassetensis</name>
    <dbReference type="NCBI Taxonomy" id="1051531"/>
    <lineage>
        <taxon>Bacteria</taxon>
        <taxon>Bacillati</taxon>
        <taxon>Actinomycetota</taxon>
        <taxon>Actinomycetes</taxon>
        <taxon>Pseudonocardiales</taxon>
        <taxon>Pseudonocardiaceae</taxon>
        <taxon>Saccharothrix</taxon>
    </lineage>
</organism>
<protein>
    <recommendedName>
        <fullName evidence="4">ABC transporter substrate-binding protein</fullName>
    </recommendedName>
</protein>
<evidence type="ECO:0008006" key="4">
    <source>
        <dbReference type="Google" id="ProtNLM"/>
    </source>
</evidence>
<evidence type="ECO:0000313" key="3">
    <source>
        <dbReference type="Proteomes" id="UP000547510"/>
    </source>
</evidence>
<dbReference type="EMBL" id="JACHJN010000014">
    <property type="protein sequence ID" value="MBB5960169.1"/>
    <property type="molecule type" value="Genomic_DNA"/>
</dbReference>
<dbReference type="Gene3D" id="3.40.50.2300">
    <property type="match status" value="1"/>
</dbReference>
<gene>
    <name evidence="2" type="ORF">FHS29_006792</name>
</gene>
<dbReference type="AlphaFoldDB" id="A0A841CS90"/>
<keyword evidence="3" id="KW-1185">Reference proteome</keyword>
<keyword evidence="1" id="KW-0472">Membrane</keyword>
<comment type="caution">
    <text evidence="2">The sequence shown here is derived from an EMBL/GenBank/DDBJ whole genome shotgun (WGS) entry which is preliminary data.</text>
</comment>
<evidence type="ECO:0000256" key="1">
    <source>
        <dbReference type="SAM" id="Phobius"/>
    </source>
</evidence>
<proteinExistence type="predicted"/>